<dbReference type="Proteomes" id="UP000231579">
    <property type="component" value="Unassembled WGS sequence"/>
</dbReference>
<reference evidence="2" key="1">
    <citation type="submission" date="2017-09" db="EMBL/GenBank/DDBJ databases">
        <title>Depth-based differentiation of microbial function through sediment-hosted aquifers and enrichment of novel symbionts in the deep terrestrial subsurface.</title>
        <authorList>
            <person name="Probst A.J."/>
            <person name="Ladd B."/>
            <person name="Jarett J.K."/>
            <person name="Geller-Mcgrath D.E."/>
            <person name="Sieber C.M.K."/>
            <person name="Emerson J.B."/>
            <person name="Anantharaman K."/>
            <person name="Thomas B.C."/>
            <person name="Malmstrom R."/>
            <person name="Stieglmeier M."/>
            <person name="Klingl A."/>
            <person name="Woyke T."/>
            <person name="Ryan C.M."/>
            <person name="Banfield J.F."/>
        </authorList>
    </citation>
    <scope>NUCLEOTIDE SEQUENCE [LARGE SCALE GENOMIC DNA]</scope>
</reference>
<evidence type="ECO:0000313" key="1">
    <source>
        <dbReference type="EMBL" id="PJE70185.1"/>
    </source>
</evidence>
<sequence>MGFSMFTKKTPPLNDQLLNDLVQAFEELGGWGSVEVYVQNGKVTQITKRAIKKTNHQLQINS</sequence>
<name>A0A2M8L7H4_9BACT</name>
<evidence type="ECO:0008006" key="3">
    <source>
        <dbReference type="Google" id="ProtNLM"/>
    </source>
</evidence>
<evidence type="ECO:0000313" key="2">
    <source>
        <dbReference type="Proteomes" id="UP000231579"/>
    </source>
</evidence>
<organism evidence="1 2">
    <name type="scientific">Candidatus Shapirobacteria bacterium CG10_big_fil_rev_8_21_14_0_10_48_15</name>
    <dbReference type="NCBI Taxonomy" id="1974484"/>
    <lineage>
        <taxon>Bacteria</taxon>
        <taxon>Candidatus Shapironibacteriota</taxon>
    </lineage>
</organism>
<gene>
    <name evidence="1" type="ORF">COU97_01055</name>
</gene>
<dbReference type="Pfam" id="PF10055">
    <property type="entry name" value="DUF2292"/>
    <property type="match status" value="1"/>
</dbReference>
<accession>A0A2M8L7H4</accession>
<protein>
    <recommendedName>
        <fullName evidence="3">DUF2292 domain-containing protein</fullName>
    </recommendedName>
</protein>
<dbReference type="InterPro" id="IPR018743">
    <property type="entry name" value="DUF2292"/>
</dbReference>
<dbReference type="EMBL" id="PFEM01000015">
    <property type="protein sequence ID" value="PJE70185.1"/>
    <property type="molecule type" value="Genomic_DNA"/>
</dbReference>
<proteinExistence type="predicted"/>
<comment type="caution">
    <text evidence="1">The sequence shown here is derived from an EMBL/GenBank/DDBJ whole genome shotgun (WGS) entry which is preliminary data.</text>
</comment>
<dbReference type="AlphaFoldDB" id="A0A2M8L7H4"/>